<dbReference type="Gene3D" id="3.90.79.10">
    <property type="entry name" value="Nucleoside Triphosphate Pyrophosphohydrolase"/>
    <property type="match status" value="1"/>
</dbReference>
<comment type="caution">
    <text evidence="5">The sequence shown here is derived from an EMBL/GenBank/DDBJ whole genome shotgun (WGS) entry which is preliminary data.</text>
</comment>
<accession>A0A5J5JUZ8</accession>
<protein>
    <submittedName>
        <fullName evidence="5">NUDIX hydrolase</fullName>
    </submittedName>
</protein>
<proteinExistence type="inferred from homology"/>
<sequence length="227" mass="25817">MDAKHTADLVVLTIRDDLLKILLVVRENEPFRGRLALPGGFLRPGEDLERTARRELAEETGLEAHQLPLLQLHTYSDPDRDPRGRVITTAYLAIAPDLPTVAGGTDARSADWVEVDDSLREQLAFDHWIIIDNAMERIRSELEYTPLATSFCPQVFTLSELRRVFELVWGVTMDPGNFRRKVATIKGFVELTGRKRHNRDGGRPADLYRRGRARTLNPPFRRPVGAR</sequence>
<dbReference type="SUPFAM" id="SSF46785">
    <property type="entry name" value="Winged helix' DNA-binding domain"/>
    <property type="match status" value="1"/>
</dbReference>
<reference evidence="5 6" key="1">
    <citation type="submission" date="2019-09" db="EMBL/GenBank/DDBJ databases">
        <title>Screening of Novel Bioactive Compounds from Soil-Associated.</title>
        <authorList>
            <person name="Gong X."/>
        </authorList>
    </citation>
    <scope>NUCLEOTIDE SEQUENCE [LARGE SCALE GENOMIC DNA]</scope>
    <source>
        <strain evidence="5 6">Gxj-6</strain>
    </source>
</reference>
<keyword evidence="6" id="KW-1185">Reference proteome</keyword>
<dbReference type="SUPFAM" id="SSF55811">
    <property type="entry name" value="Nudix"/>
    <property type="match status" value="1"/>
</dbReference>
<dbReference type="PROSITE" id="PS00893">
    <property type="entry name" value="NUDIX_BOX"/>
    <property type="match status" value="1"/>
</dbReference>
<dbReference type="EMBL" id="VYTZ01000014">
    <property type="protein sequence ID" value="KAA9374900.1"/>
    <property type="molecule type" value="Genomic_DNA"/>
</dbReference>
<dbReference type="PROSITE" id="PS51462">
    <property type="entry name" value="NUDIX"/>
    <property type="match status" value="1"/>
</dbReference>
<dbReference type="PANTHER" id="PTHR43736">
    <property type="entry name" value="ADP-RIBOSE PYROPHOSPHATASE"/>
    <property type="match status" value="1"/>
</dbReference>
<evidence type="ECO:0000313" key="6">
    <source>
        <dbReference type="Proteomes" id="UP000327011"/>
    </source>
</evidence>
<evidence type="ECO:0000259" key="4">
    <source>
        <dbReference type="PROSITE" id="PS51462"/>
    </source>
</evidence>
<gene>
    <name evidence="5" type="ORF">F5972_30080</name>
</gene>
<dbReference type="InterPro" id="IPR054105">
    <property type="entry name" value="WHD_NrtR"/>
</dbReference>
<evidence type="ECO:0000256" key="3">
    <source>
        <dbReference type="RuleBase" id="RU003476"/>
    </source>
</evidence>
<evidence type="ECO:0000256" key="2">
    <source>
        <dbReference type="ARBA" id="ARBA00022801"/>
    </source>
</evidence>
<evidence type="ECO:0000313" key="5">
    <source>
        <dbReference type="EMBL" id="KAA9374900.1"/>
    </source>
</evidence>
<comment type="similarity">
    <text evidence="1 3">Belongs to the Nudix hydrolase family.</text>
</comment>
<feature type="domain" description="Nudix hydrolase" evidence="4">
    <location>
        <begin position="3"/>
        <end position="135"/>
    </location>
</feature>
<dbReference type="InterPro" id="IPR015797">
    <property type="entry name" value="NUDIX_hydrolase-like_dom_sf"/>
</dbReference>
<dbReference type="InterPro" id="IPR000086">
    <property type="entry name" value="NUDIX_hydrolase_dom"/>
</dbReference>
<dbReference type="AlphaFoldDB" id="A0A5J5JUZ8"/>
<dbReference type="CDD" id="cd18873">
    <property type="entry name" value="NUDIX_NadM_like"/>
    <property type="match status" value="1"/>
</dbReference>
<dbReference type="Pfam" id="PF21906">
    <property type="entry name" value="WHD_NrtR"/>
    <property type="match status" value="1"/>
</dbReference>
<dbReference type="GO" id="GO:0016787">
    <property type="term" value="F:hydrolase activity"/>
    <property type="evidence" value="ECO:0007669"/>
    <property type="project" value="UniProtKB-KW"/>
</dbReference>
<dbReference type="InterPro" id="IPR036390">
    <property type="entry name" value="WH_DNA-bd_sf"/>
</dbReference>
<evidence type="ECO:0000256" key="1">
    <source>
        <dbReference type="ARBA" id="ARBA00005582"/>
    </source>
</evidence>
<dbReference type="Proteomes" id="UP000327011">
    <property type="component" value="Unassembled WGS sequence"/>
</dbReference>
<dbReference type="Gene3D" id="1.10.10.10">
    <property type="entry name" value="Winged helix-like DNA-binding domain superfamily/Winged helix DNA-binding domain"/>
    <property type="match status" value="1"/>
</dbReference>
<dbReference type="InterPro" id="IPR036388">
    <property type="entry name" value="WH-like_DNA-bd_sf"/>
</dbReference>
<organism evidence="5 6">
    <name type="scientific">Microbispora cellulosiformans</name>
    <dbReference type="NCBI Taxonomy" id="2614688"/>
    <lineage>
        <taxon>Bacteria</taxon>
        <taxon>Bacillati</taxon>
        <taxon>Actinomycetota</taxon>
        <taxon>Actinomycetes</taxon>
        <taxon>Streptosporangiales</taxon>
        <taxon>Streptosporangiaceae</taxon>
        <taxon>Microbispora</taxon>
    </lineage>
</organism>
<dbReference type="PRINTS" id="PR00502">
    <property type="entry name" value="NUDIXFAMILY"/>
</dbReference>
<dbReference type="InterPro" id="IPR020476">
    <property type="entry name" value="Nudix_hydrolase"/>
</dbReference>
<dbReference type="PANTHER" id="PTHR43736:SF4">
    <property type="entry name" value="SLR1690 PROTEIN"/>
    <property type="match status" value="1"/>
</dbReference>
<name>A0A5J5JUZ8_9ACTN</name>
<keyword evidence="2 3" id="KW-0378">Hydrolase</keyword>
<dbReference type="InterPro" id="IPR020084">
    <property type="entry name" value="NUDIX_hydrolase_CS"/>
</dbReference>
<dbReference type="Pfam" id="PF00293">
    <property type="entry name" value="NUDIX"/>
    <property type="match status" value="1"/>
</dbReference>